<comment type="similarity">
    <text evidence="2">Belongs to the nematode transthyretin-like family.</text>
</comment>
<evidence type="ECO:0008006" key="8">
    <source>
        <dbReference type="Google" id="ProtNLM"/>
    </source>
</evidence>
<dbReference type="Proteomes" id="UP001608902">
    <property type="component" value="Unassembled WGS sequence"/>
</dbReference>
<evidence type="ECO:0000313" key="6">
    <source>
        <dbReference type="EMBL" id="MFH4977177.1"/>
    </source>
</evidence>
<evidence type="ECO:0000256" key="2">
    <source>
        <dbReference type="ARBA" id="ARBA00010112"/>
    </source>
</evidence>
<dbReference type="Gene3D" id="2.60.40.3330">
    <property type="match status" value="1"/>
</dbReference>
<dbReference type="AlphaFoldDB" id="A0ABD6EKE5"/>
<comment type="subcellular location">
    <subcellularLocation>
        <location evidence="1">Secreted</location>
    </subcellularLocation>
</comment>
<dbReference type="PANTHER" id="PTHR21700">
    <property type="entry name" value="TRANSTHYRETIN-LIKE FAMILY PROTEIN-RELATED"/>
    <property type="match status" value="1"/>
</dbReference>
<evidence type="ECO:0000256" key="4">
    <source>
        <dbReference type="ARBA" id="ARBA00022729"/>
    </source>
</evidence>
<keyword evidence="7" id="KW-1185">Reference proteome</keyword>
<feature type="signal peptide" evidence="5">
    <location>
        <begin position="1"/>
        <end position="17"/>
    </location>
</feature>
<dbReference type="InterPro" id="IPR001534">
    <property type="entry name" value="Transthyretin-like"/>
</dbReference>
<evidence type="ECO:0000256" key="3">
    <source>
        <dbReference type="ARBA" id="ARBA00022525"/>
    </source>
</evidence>
<feature type="chain" id="PRO_5044814114" description="Transthyretin-like protein 5" evidence="5">
    <location>
        <begin position="18"/>
        <end position="145"/>
    </location>
</feature>
<dbReference type="EMBL" id="JBGFUD010002114">
    <property type="protein sequence ID" value="MFH4977177.1"/>
    <property type="molecule type" value="Genomic_DNA"/>
</dbReference>
<evidence type="ECO:0000256" key="5">
    <source>
        <dbReference type="SAM" id="SignalP"/>
    </source>
</evidence>
<dbReference type="GO" id="GO:0005576">
    <property type="term" value="C:extracellular region"/>
    <property type="evidence" value="ECO:0007669"/>
    <property type="project" value="UniProtKB-SubCell"/>
</dbReference>
<name>A0ABD6EKE5_9BILA</name>
<keyword evidence="3" id="KW-0964">Secreted</keyword>
<gene>
    <name evidence="6" type="ORF">AB6A40_003886</name>
</gene>
<dbReference type="Pfam" id="PF01060">
    <property type="entry name" value="TTR-52"/>
    <property type="match status" value="1"/>
</dbReference>
<evidence type="ECO:0000256" key="1">
    <source>
        <dbReference type="ARBA" id="ARBA00004613"/>
    </source>
</evidence>
<organism evidence="6 7">
    <name type="scientific">Gnathostoma spinigerum</name>
    <dbReference type="NCBI Taxonomy" id="75299"/>
    <lineage>
        <taxon>Eukaryota</taxon>
        <taxon>Metazoa</taxon>
        <taxon>Ecdysozoa</taxon>
        <taxon>Nematoda</taxon>
        <taxon>Chromadorea</taxon>
        <taxon>Rhabditida</taxon>
        <taxon>Spirurina</taxon>
        <taxon>Gnathostomatomorpha</taxon>
        <taxon>Gnathostomatoidea</taxon>
        <taxon>Gnathostomatidae</taxon>
        <taxon>Gnathostoma</taxon>
    </lineage>
</organism>
<dbReference type="InterPro" id="IPR038479">
    <property type="entry name" value="Transthyretin-like_sf"/>
</dbReference>
<dbReference type="PANTHER" id="PTHR21700:SF3">
    <property type="entry name" value="TRANSTHYRETIN-LIKE PROTEIN 5"/>
    <property type="match status" value="1"/>
</dbReference>
<evidence type="ECO:0000313" key="7">
    <source>
        <dbReference type="Proteomes" id="UP001608902"/>
    </source>
</evidence>
<reference evidence="6 7" key="1">
    <citation type="submission" date="2024-08" db="EMBL/GenBank/DDBJ databases">
        <title>Gnathostoma spinigerum genome.</title>
        <authorList>
            <person name="Gonzalez-Bertolin B."/>
            <person name="Monzon S."/>
            <person name="Zaballos A."/>
            <person name="Jimenez P."/>
            <person name="Dekumyoy P."/>
            <person name="Varona S."/>
            <person name="Cuesta I."/>
            <person name="Sumanam S."/>
            <person name="Adisakwattana P."/>
            <person name="Gasser R.B."/>
            <person name="Hernandez-Gonzalez A."/>
            <person name="Young N.D."/>
            <person name="Perteguer M.J."/>
        </authorList>
    </citation>
    <scope>NUCLEOTIDE SEQUENCE [LARGE SCALE GENOMIC DNA]</scope>
    <source>
        <strain evidence="6">AL3</strain>
        <tissue evidence="6">Liver</tissue>
    </source>
</reference>
<proteinExistence type="inferred from homology"/>
<sequence length="145" mass="15987">MLSLYLMLGALIGGSSAALGGLIGREQSIGVRGLLKCNGRPERNVLLKLYDDDRGLDMDEFMGSSKSDSRGAFEFSGYTSEMSPIDPKLNIYHDCNDGWMPCQRKISIMIPDSYIHPGKTPKTFYDVGTIELSGKFAGEKRDCIH</sequence>
<keyword evidence="4 5" id="KW-0732">Signal</keyword>
<accession>A0ABD6EKE5</accession>
<protein>
    <recommendedName>
        <fullName evidence="8">Transthyretin-like protein 5</fullName>
    </recommendedName>
</protein>
<comment type="caution">
    <text evidence="6">The sequence shown here is derived from an EMBL/GenBank/DDBJ whole genome shotgun (WGS) entry which is preliminary data.</text>
</comment>